<accession>A0A173XSJ3</accession>
<evidence type="ECO:0000259" key="1">
    <source>
        <dbReference type="PROSITE" id="PS51186"/>
    </source>
</evidence>
<keyword evidence="2" id="KW-0808">Transferase</keyword>
<organism evidence="2 3">
    <name type="scientific">Roseburia inulinivorans</name>
    <dbReference type="NCBI Taxonomy" id="360807"/>
    <lineage>
        <taxon>Bacteria</taxon>
        <taxon>Bacillati</taxon>
        <taxon>Bacillota</taxon>
        <taxon>Clostridia</taxon>
        <taxon>Lachnospirales</taxon>
        <taxon>Lachnospiraceae</taxon>
        <taxon>Roseburia</taxon>
    </lineage>
</organism>
<dbReference type="Pfam" id="PF13508">
    <property type="entry name" value="Acetyltransf_7"/>
    <property type="match status" value="1"/>
</dbReference>
<dbReference type="InterPro" id="IPR000182">
    <property type="entry name" value="GNAT_dom"/>
</dbReference>
<dbReference type="SUPFAM" id="SSF55729">
    <property type="entry name" value="Acyl-CoA N-acyltransferases (Nat)"/>
    <property type="match status" value="1"/>
</dbReference>
<gene>
    <name evidence="2" type="ORF">ERS852392_00659</name>
</gene>
<dbReference type="CDD" id="cd04301">
    <property type="entry name" value="NAT_SF"/>
    <property type="match status" value="1"/>
</dbReference>
<dbReference type="Proteomes" id="UP000095395">
    <property type="component" value="Unassembled WGS sequence"/>
</dbReference>
<dbReference type="EMBL" id="CYYR01000003">
    <property type="protein sequence ID" value="CUN53328.1"/>
    <property type="molecule type" value="Genomic_DNA"/>
</dbReference>
<proteinExistence type="predicted"/>
<dbReference type="RefSeq" id="WP_055301378.1">
    <property type="nucleotide sequence ID" value="NZ_CYYR01000003.1"/>
</dbReference>
<dbReference type="AlphaFoldDB" id="A0A173XSJ3"/>
<dbReference type="Gene3D" id="3.40.630.30">
    <property type="match status" value="1"/>
</dbReference>
<protein>
    <submittedName>
        <fullName evidence="2">Acetyltransferase (GNAT) family</fullName>
    </submittedName>
</protein>
<dbReference type="PROSITE" id="PS51186">
    <property type="entry name" value="GNAT"/>
    <property type="match status" value="1"/>
</dbReference>
<evidence type="ECO:0000313" key="2">
    <source>
        <dbReference type="EMBL" id="CUN53328.1"/>
    </source>
</evidence>
<name>A0A173XSJ3_9FIRM</name>
<feature type="domain" description="N-acetyltransferase" evidence="1">
    <location>
        <begin position="9"/>
        <end position="151"/>
    </location>
</feature>
<dbReference type="InterPro" id="IPR016181">
    <property type="entry name" value="Acyl_CoA_acyltransferase"/>
</dbReference>
<sequence length="156" mass="17996">MLSYKQQEVAYKSLIQILEDFDFGTDLEARITEWNPNKAMLGFPNSYNLAIRYLNYEKSGIDLIFNLDDEEGWNKVKIMNMDIDSKYQRTGLGRRLIELTIALSKAVGVKKICGQALDNEYNSSVGFYEKCGFEIKKQNTITMFCMIISETTTINR</sequence>
<dbReference type="GO" id="GO:0016747">
    <property type="term" value="F:acyltransferase activity, transferring groups other than amino-acyl groups"/>
    <property type="evidence" value="ECO:0007669"/>
    <property type="project" value="InterPro"/>
</dbReference>
<reference evidence="2 3" key="1">
    <citation type="submission" date="2015-09" db="EMBL/GenBank/DDBJ databases">
        <authorList>
            <consortium name="Pathogen Informatics"/>
        </authorList>
    </citation>
    <scope>NUCLEOTIDE SEQUENCE [LARGE SCALE GENOMIC DNA]</scope>
    <source>
        <strain evidence="2 3">2789STDY5608835</strain>
    </source>
</reference>
<evidence type="ECO:0000313" key="3">
    <source>
        <dbReference type="Proteomes" id="UP000095395"/>
    </source>
</evidence>